<name>A0ABR3G944_9PEZI</name>
<keyword evidence="5" id="KW-0732">Signal</keyword>
<keyword evidence="3" id="KW-0274">FAD</keyword>
<evidence type="ECO:0000313" key="7">
    <source>
        <dbReference type="EMBL" id="KAL0632466.1"/>
    </source>
</evidence>
<protein>
    <recommendedName>
        <fullName evidence="6">FAD-binding PCMH-type domain-containing protein</fullName>
    </recommendedName>
</protein>
<dbReference type="InterPro" id="IPR036318">
    <property type="entry name" value="FAD-bd_PCMH-like_sf"/>
</dbReference>
<keyword evidence="2" id="KW-0285">Flavoprotein</keyword>
<evidence type="ECO:0000259" key="6">
    <source>
        <dbReference type="PROSITE" id="PS51387"/>
    </source>
</evidence>
<evidence type="ECO:0000256" key="5">
    <source>
        <dbReference type="SAM" id="SignalP"/>
    </source>
</evidence>
<dbReference type="InterPro" id="IPR050416">
    <property type="entry name" value="FAD-linked_Oxidoreductase"/>
</dbReference>
<dbReference type="PANTHER" id="PTHR42973:SF54">
    <property type="entry name" value="FAD-BINDING PCMH-TYPE DOMAIN-CONTAINING PROTEIN"/>
    <property type="match status" value="1"/>
</dbReference>
<comment type="similarity">
    <text evidence="1">Belongs to the oxygen-dependent FAD-linked oxidoreductase family.</text>
</comment>
<dbReference type="Gene3D" id="3.30.465.10">
    <property type="match status" value="1"/>
</dbReference>
<feature type="chain" id="PRO_5045598466" description="FAD-binding PCMH-type domain-containing protein" evidence="5">
    <location>
        <begin position="22"/>
        <end position="519"/>
    </location>
</feature>
<sequence>MWFPMHLFFSVLSLLPYTILALPTGTGAPTYDEIAKFWHDELNITTLPPPGIETLSGDSLTCQILETIFQDLNIQPNEPQYEARRTANWAQTAWLRPACIFMPQTPAEVSMALKILTFFDSPFAVRSGGHQVAPGFSNIDNGVLLDMSKLNEITYINGQQTVVIGTGALWGAVYEKLEVYGVTAVGGRVNGIGVGGLILGSGLSYLSNKYGMACDNVVNFEVVLADGSIVNANNQANTDLFWALKGGTNNFGVVTRFTLNVYPLGNVYGGIIGYSNADAPAVLSALAEYQDSGELDENANIMVQVVLTNDTLGTLLNVFYAKPVENPAVFAPFYKIPAVFSTAGVQSYSNFIAGATDTDIPRWDLRTTSFLPSVEMYQNTLKFASEAKSSLSHTTAGSLLLAYQPISESLVEQGQLRGGNALGLRKARQTWFALNTGWWFPSDDKSSYEFPTNIMNQVEQDSKSKNLYIDYVFMNDASRNQNVIAQYGEENVGKLKIIAAKYDPSRVFQRLERGGFKLP</sequence>
<dbReference type="Pfam" id="PF01565">
    <property type="entry name" value="FAD_binding_4"/>
    <property type="match status" value="1"/>
</dbReference>
<dbReference type="InterPro" id="IPR006094">
    <property type="entry name" value="Oxid_FAD_bind_N"/>
</dbReference>
<reference evidence="7 8" key="1">
    <citation type="submission" date="2024-02" db="EMBL/GenBank/DDBJ databases">
        <title>Discinaceae phylogenomics.</title>
        <authorList>
            <person name="Dirks A.C."/>
            <person name="James T.Y."/>
        </authorList>
    </citation>
    <scope>NUCLEOTIDE SEQUENCE [LARGE SCALE GENOMIC DNA]</scope>
    <source>
        <strain evidence="7 8">ACD0624</strain>
    </source>
</reference>
<proteinExistence type="inferred from homology"/>
<dbReference type="SUPFAM" id="SSF56176">
    <property type="entry name" value="FAD-binding/transporter-associated domain-like"/>
    <property type="match status" value="1"/>
</dbReference>
<feature type="signal peptide" evidence="5">
    <location>
        <begin position="1"/>
        <end position="21"/>
    </location>
</feature>
<dbReference type="Gene3D" id="3.30.43.10">
    <property type="entry name" value="Uridine Diphospho-n-acetylenolpyruvylglucosamine Reductase, domain 2"/>
    <property type="match status" value="1"/>
</dbReference>
<dbReference type="Proteomes" id="UP001447188">
    <property type="component" value="Unassembled WGS sequence"/>
</dbReference>
<evidence type="ECO:0000256" key="2">
    <source>
        <dbReference type="ARBA" id="ARBA00022630"/>
    </source>
</evidence>
<comment type="caution">
    <text evidence="7">The sequence shown here is derived from an EMBL/GenBank/DDBJ whole genome shotgun (WGS) entry which is preliminary data.</text>
</comment>
<feature type="domain" description="FAD-binding PCMH-type" evidence="6">
    <location>
        <begin position="93"/>
        <end position="264"/>
    </location>
</feature>
<evidence type="ECO:0000256" key="1">
    <source>
        <dbReference type="ARBA" id="ARBA00005466"/>
    </source>
</evidence>
<dbReference type="PROSITE" id="PS51387">
    <property type="entry name" value="FAD_PCMH"/>
    <property type="match status" value="1"/>
</dbReference>
<dbReference type="EMBL" id="JBBBZM010000167">
    <property type="protein sequence ID" value="KAL0632466.1"/>
    <property type="molecule type" value="Genomic_DNA"/>
</dbReference>
<keyword evidence="4" id="KW-0560">Oxidoreductase</keyword>
<evidence type="ECO:0000256" key="3">
    <source>
        <dbReference type="ARBA" id="ARBA00022827"/>
    </source>
</evidence>
<gene>
    <name evidence="7" type="ORF">Q9L58_008650</name>
</gene>
<evidence type="ECO:0000256" key="4">
    <source>
        <dbReference type="ARBA" id="ARBA00023002"/>
    </source>
</evidence>
<accession>A0ABR3G944</accession>
<dbReference type="InterPro" id="IPR016167">
    <property type="entry name" value="FAD-bd_PCMH_sub1"/>
</dbReference>
<dbReference type="Gene3D" id="3.40.462.20">
    <property type="match status" value="1"/>
</dbReference>
<dbReference type="PANTHER" id="PTHR42973">
    <property type="entry name" value="BINDING OXIDOREDUCTASE, PUTATIVE (AFU_ORTHOLOGUE AFUA_1G17690)-RELATED"/>
    <property type="match status" value="1"/>
</dbReference>
<dbReference type="InterPro" id="IPR016166">
    <property type="entry name" value="FAD-bd_PCMH"/>
</dbReference>
<evidence type="ECO:0000313" key="8">
    <source>
        <dbReference type="Proteomes" id="UP001447188"/>
    </source>
</evidence>
<dbReference type="InterPro" id="IPR016169">
    <property type="entry name" value="FAD-bd_PCMH_sub2"/>
</dbReference>
<keyword evidence="8" id="KW-1185">Reference proteome</keyword>
<organism evidence="7 8">
    <name type="scientific">Discina gigas</name>
    <dbReference type="NCBI Taxonomy" id="1032678"/>
    <lineage>
        <taxon>Eukaryota</taxon>
        <taxon>Fungi</taxon>
        <taxon>Dikarya</taxon>
        <taxon>Ascomycota</taxon>
        <taxon>Pezizomycotina</taxon>
        <taxon>Pezizomycetes</taxon>
        <taxon>Pezizales</taxon>
        <taxon>Discinaceae</taxon>
        <taxon>Discina</taxon>
    </lineage>
</organism>